<reference evidence="2" key="1">
    <citation type="submission" date="2016-10" db="EMBL/GenBank/DDBJ databases">
        <authorList>
            <person name="Varghese N."/>
            <person name="Submissions S."/>
        </authorList>
    </citation>
    <scope>NUCLEOTIDE SEQUENCE [LARGE SCALE GENOMIC DNA]</scope>
    <source>
        <strain evidence="2">DSM 22620</strain>
    </source>
</reference>
<dbReference type="RefSeq" id="WP_090861679.1">
    <property type="nucleotide sequence ID" value="NZ_LT629759.1"/>
</dbReference>
<sequence length="94" mass="10791">MPDLYYSIGSSYPGQVSLANHGVYDPRARLHKPMQVLARRGDWKLVSAWNGDSYDYLASHPTHGEFHLMARDESVARTQWRRMLDEMGVRPSEA</sequence>
<name>A0A1H1L383_9ACTN</name>
<protein>
    <submittedName>
        <fullName evidence="1">Uncharacterized protein</fullName>
    </submittedName>
</protein>
<dbReference type="GeneID" id="78500021"/>
<organism evidence="1 2">
    <name type="scientific">Parafannyhessea umbonata</name>
    <dbReference type="NCBI Taxonomy" id="604330"/>
    <lineage>
        <taxon>Bacteria</taxon>
        <taxon>Bacillati</taxon>
        <taxon>Actinomycetota</taxon>
        <taxon>Coriobacteriia</taxon>
        <taxon>Coriobacteriales</taxon>
        <taxon>Atopobiaceae</taxon>
        <taxon>Parafannyhessea</taxon>
    </lineage>
</organism>
<accession>A0A1H1L383</accession>
<dbReference type="AlphaFoldDB" id="A0A1H1L383"/>
<gene>
    <name evidence="1" type="ORF">SAMN04489857_0647</name>
</gene>
<proteinExistence type="predicted"/>
<dbReference type="Proteomes" id="UP000199480">
    <property type="component" value="Chromosome I"/>
</dbReference>
<evidence type="ECO:0000313" key="2">
    <source>
        <dbReference type="Proteomes" id="UP000199480"/>
    </source>
</evidence>
<evidence type="ECO:0000313" key="1">
    <source>
        <dbReference type="EMBL" id="SDR68770.1"/>
    </source>
</evidence>
<dbReference type="EMBL" id="LT629759">
    <property type="protein sequence ID" value="SDR68770.1"/>
    <property type="molecule type" value="Genomic_DNA"/>
</dbReference>